<protein>
    <submittedName>
        <fullName evidence="1">Unnamed protein product</fullName>
    </submittedName>
</protein>
<evidence type="ECO:0000313" key="1">
    <source>
        <dbReference type="EMBL" id="GME98017.1"/>
    </source>
</evidence>
<organism evidence="1 2">
    <name type="scientific">Ambrosiozyma monospora</name>
    <name type="common">Yeast</name>
    <name type="synonym">Endomycopsis monosporus</name>
    <dbReference type="NCBI Taxonomy" id="43982"/>
    <lineage>
        <taxon>Eukaryota</taxon>
        <taxon>Fungi</taxon>
        <taxon>Dikarya</taxon>
        <taxon>Ascomycota</taxon>
        <taxon>Saccharomycotina</taxon>
        <taxon>Pichiomycetes</taxon>
        <taxon>Pichiales</taxon>
        <taxon>Pichiaceae</taxon>
        <taxon>Ambrosiozyma</taxon>
    </lineage>
</organism>
<dbReference type="EMBL" id="BSXS01010343">
    <property type="protein sequence ID" value="GME98017.1"/>
    <property type="molecule type" value="Genomic_DNA"/>
</dbReference>
<comment type="caution">
    <text evidence="1">The sequence shown here is derived from an EMBL/GenBank/DDBJ whole genome shotgun (WGS) entry which is preliminary data.</text>
</comment>
<sequence length="139" mass="15420">MKSSAYDLIITPLRLARKNSLSKKILKGLSKTTFDSVLMLSEISQSKIKQYFASTSPPKQQSFNQRCGSQGASDILGSSPTDDGFADDEDVLKPHNWREIIVKLYNTLNVNSNYVVLVDLSVGEETTSIYGIIPISRMN</sequence>
<reference evidence="1" key="1">
    <citation type="submission" date="2023-04" db="EMBL/GenBank/DDBJ databases">
        <title>Ambrosiozyma monospora NBRC 10751.</title>
        <authorList>
            <person name="Ichikawa N."/>
            <person name="Sato H."/>
            <person name="Tonouchi N."/>
        </authorList>
    </citation>
    <scope>NUCLEOTIDE SEQUENCE</scope>
    <source>
        <strain evidence="1">NBRC 10751</strain>
    </source>
</reference>
<gene>
    <name evidence="1" type="ORF">Amon02_001038600</name>
</gene>
<name>A0ACB5U146_AMBMO</name>
<proteinExistence type="predicted"/>
<accession>A0ACB5U146</accession>
<dbReference type="Proteomes" id="UP001165064">
    <property type="component" value="Unassembled WGS sequence"/>
</dbReference>
<evidence type="ECO:0000313" key="2">
    <source>
        <dbReference type="Proteomes" id="UP001165064"/>
    </source>
</evidence>
<keyword evidence="2" id="KW-1185">Reference proteome</keyword>